<dbReference type="Pfam" id="PF01842">
    <property type="entry name" value="ACT"/>
    <property type="match status" value="1"/>
</dbReference>
<dbReference type="Gene3D" id="3.30.70.260">
    <property type="match status" value="1"/>
</dbReference>
<sequence length="368" mass="39975">MALWRIRVAVDDRPGELARIVQVMADHGGNVVGLSIHTDAVGAVDEFIVDVPGSHHRMLADLAERSRDGDVLAVPAAPRDVGDDVTRALLLTARLRSAPNQLPEALRGLLGADDARWTNLGKPVPDFPEEPESVLLVPVGPLRAVRLHRMDRPFTWTESARADALVRSVLPPTGPAPTRGSVITHRGTELFVWQVGPEDADALQRLHRRSSAETKRRRYFSGINELSPRLLNVFCDRERGLTLAARPMSGGEPVALAHLMYTMDPGVGEIAFLVEDIWQGNGIGTCLARVLTAIAADWGLAEVRAETIPDNQPMQRIMRRLGATLSPPRDGTVQARLPVAGTTPSRRPGRLMTLLTQTGAPGTAELQQ</sequence>
<dbReference type="InterPro" id="IPR016181">
    <property type="entry name" value="Acyl_CoA_acyltransferase"/>
</dbReference>
<protein>
    <submittedName>
        <fullName evidence="1">GNAT family N-acetyltransferase</fullName>
    </submittedName>
</protein>
<dbReference type="SUPFAM" id="SSF55729">
    <property type="entry name" value="Acyl-CoA N-acyltransferases (Nat)"/>
    <property type="match status" value="1"/>
</dbReference>
<evidence type="ECO:0000313" key="2">
    <source>
        <dbReference type="Proteomes" id="UP000265719"/>
    </source>
</evidence>
<gene>
    <name evidence="1" type="ORF">NI17_012380</name>
</gene>
<reference evidence="1" key="1">
    <citation type="submission" date="2020-10" db="EMBL/GenBank/DDBJ databases">
        <title>De novo genome project of the cellulose decomposer Thermobifida halotolerans type strain.</title>
        <authorList>
            <person name="Nagy I."/>
            <person name="Horvath B."/>
            <person name="Kukolya J."/>
            <person name="Nagy I."/>
            <person name="Orsini M."/>
        </authorList>
    </citation>
    <scope>NUCLEOTIDE SEQUENCE</scope>
    <source>
        <strain evidence="1">DSM 44931</strain>
    </source>
</reference>
<dbReference type="InterPro" id="IPR045865">
    <property type="entry name" value="ACT-like_dom_sf"/>
</dbReference>
<dbReference type="PROSITE" id="PS51671">
    <property type="entry name" value="ACT"/>
    <property type="match status" value="1"/>
</dbReference>
<dbReference type="EMBL" id="CP063196">
    <property type="protein sequence ID" value="UOE17709.1"/>
    <property type="molecule type" value="Genomic_DNA"/>
</dbReference>
<dbReference type="RefSeq" id="WP_068692841.1">
    <property type="nucleotide sequence ID" value="NZ_CP063196.1"/>
</dbReference>
<accession>A0A399G4A7</accession>
<dbReference type="GO" id="GO:0016747">
    <property type="term" value="F:acyltransferase activity, transferring groups other than amino-acyl groups"/>
    <property type="evidence" value="ECO:0007669"/>
    <property type="project" value="InterPro"/>
</dbReference>
<dbReference type="Gene3D" id="3.40.630.30">
    <property type="match status" value="1"/>
</dbReference>
<dbReference type="AlphaFoldDB" id="A0A399G4A7"/>
<name>A0A399G4A7_9ACTN</name>
<dbReference type="PROSITE" id="PS51186">
    <property type="entry name" value="GNAT"/>
    <property type="match status" value="1"/>
</dbReference>
<dbReference type="Proteomes" id="UP000265719">
    <property type="component" value="Chromosome"/>
</dbReference>
<dbReference type="InterPro" id="IPR002912">
    <property type="entry name" value="ACT_dom"/>
</dbReference>
<keyword evidence="2" id="KW-1185">Reference proteome</keyword>
<dbReference type="SUPFAM" id="SSF55021">
    <property type="entry name" value="ACT-like"/>
    <property type="match status" value="1"/>
</dbReference>
<dbReference type="CDD" id="cd02116">
    <property type="entry name" value="ACT"/>
    <property type="match status" value="1"/>
</dbReference>
<organism evidence="1 2">
    <name type="scientific">Thermobifida halotolerans</name>
    <dbReference type="NCBI Taxonomy" id="483545"/>
    <lineage>
        <taxon>Bacteria</taxon>
        <taxon>Bacillati</taxon>
        <taxon>Actinomycetota</taxon>
        <taxon>Actinomycetes</taxon>
        <taxon>Streptosporangiales</taxon>
        <taxon>Nocardiopsidaceae</taxon>
        <taxon>Thermobifida</taxon>
    </lineage>
</organism>
<dbReference type="Pfam" id="PF13302">
    <property type="entry name" value="Acetyltransf_3"/>
    <property type="match status" value="1"/>
</dbReference>
<dbReference type="KEGG" id="thao:NI17_012380"/>
<dbReference type="InterPro" id="IPR000182">
    <property type="entry name" value="GNAT_dom"/>
</dbReference>
<dbReference type="OrthoDB" id="5516749at2"/>
<proteinExistence type="predicted"/>
<evidence type="ECO:0000313" key="1">
    <source>
        <dbReference type="EMBL" id="UOE17709.1"/>
    </source>
</evidence>